<proteinExistence type="predicted"/>
<dbReference type="AlphaFoldDB" id="A0A1H0NXI2"/>
<protein>
    <submittedName>
        <fullName evidence="1">Uncharacterized protein</fullName>
    </submittedName>
</protein>
<dbReference type="EMBL" id="FNIR01000009">
    <property type="protein sequence ID" value="SDO97394.1"/>
    <property type="molecule type" value="Genomic_DNA"/>
</dbReference>
<dbReference type="RefSeq" id="WP_091246492.1">
    <property type="nucleotide sequence ID" value="NZ_FNIR01000009.1"/>
</dbReference>
<evidence type="ECO:0000313" key="2">
    <source>
        <dbReference type="Proteomes" id="UP000199088"/>
    </source>
</evidence>
<gene>
    <name evidence="1" type="ORF">SAMN05660199_02900</name>
</gene>
<sequence>MRIRETLGAVDGPCLLCGSADVVAVRTRLARRGLARLKPGFDPDEHRYELCRGCGAKNLETPPVGYSQVP</sequence>
<accession>A0A1H0NXI2</accession>
<organism evidence="1 2">
    <name type="scientific">Klenkia soli</name>
    <dbReference type="NCBI Taxonomy" id="1052260"/>
    <lineage>
        <taxon>Bacteria</taxon>
        <taxon>Bacillati</taxon>
        <taxon>Actinomycetota</taxon>
        <taxon>Actinomycetes</taxon>
        <taxon>Geodermatophilales</taxon>
        <taxon>Geodermatophilaceae</taxon>
        <taxon>Klenkia</taxon>
    </lineage>
</organism>
<keyword evidence="2" id="KW-1185">Reference proteome</keyword>
<reference evidence="2" key="1">
    <citation type="submission" date="2016-10" db="EMBL/GenBank/DDBJ databases">
        <authorList>
            <person name="Varghese N."/>
            <person name="Submissions S."/>
        </authorList>
    </citation>
    <scope>NUCLEOTIDE SEQUENCE [LARGE SCALE GENOMIC DNA]</scope>
    <source>
        <strain evidence="2">DSM 45843</strain>
    </source>
</reference>
<evidence type="ECO:0000313" key="1">
    <source>
        <dbReference type="EMBL" id="SDO97394.1"/>
    </source>
</evidence>
<dbReference type="Proteomes" id="UP000199088">
    <property type="component" value="Unassembled WGS sequence"/>
</dbReference>
<name>A0A1H0NXI2_9ACTN</name>
<dbReference type="STRING" id="1052260.SAMN05660199_02900"/>